<organism evidence="2 3">
    <name type="scientific">Acanthosepion pharaonis</name>
    <name type="common">Pharaoh cuttlefish</name>
    <name type="synonym">Sepia pharaonis</name>
    <dbReference type="NCBI Taxonomy" id="158019"/>
    <lineage>
        <taxon>Eukaryota</taxon>
        <taxon>Metazoa</taxon>
        <taxon>Spiralia</taxon>
        <taxon>Lophotrochozoa</taxon>
        <taxon>Mollusca</taxon>
        <taxon>Cephalopoda</taxon>
        <taxon>Coleoidea</taxon>
        <taxon>Decapodiformes</taxon>
        <taxon>Sepiida</taxon>
        <taxon>Sepiina</taxon>
        <taxon>Sepiidae</taxon>
        <taxon>Acanthosepion</taxon>
    </lineage>
</organism>
<keyword evidence="3" id="KW-1185">Reference proteome</keyword>
<evidence type="ECO:0000313" key="2">
    <source>
        <dbReference type="EMBL" id="CAE1306974.1"/>
    </source>
</evidence>
<sequence>MARTAILPLSRAGESPEVRRDAARRRGPPQRSPPDSQHGFPTPSRRRRRSGYRAARDPSGKKCVRQRQRRDAEEDRERGALTRQGMKAIGEAADGQMTIHACPTRSKRFSKPFPPLCSCSAGGTPHFETCRPLNRVLKPETRQARTPLAGWLDMRACHPVDEARPARVSGGFTPPPRPQVRTLPANR</sequence>
<gene>
    <name evidence="2" type="ORF">SPHA_59086</name>
</gene>
<name>A0A812DRH8_ACAPH</name>
<dbReference type="Proteomes" id="UP000597762">
    <property type="component" value="Unassembled WGS sequence"/>
</dbReference>
<evidence type="ECO:0000256" key="1">
    <source>
        <dbReference type="SAM" id="MobiDB-lite"/>
    </source>
</evidence>
<comment type="caution">
    <text evidence="2">The sequence shown here is derived from an EMBL/GenBank/DDBJ whole genome shotgun (WGS) entry which is preliminary data.</text>
</comment>
<dbReference type="EMBL" id="CAHIKZ030004087">
    <property type="protein sequence ID" value="CAE1306974.1"/>
    <property type="molecule type" value="Genomic_DNA"/>
</dbReference>
<protein>
    <submittedName>
        <fullName evidence="2">Uncharacterized protein</fullName>
    </submittedName>
</protein>
<feature type="region of interest" description="Disordered" evidence="1">
    <location>
        <begin position="163"/>
        <end position="187"/>
    </location>
</feature>
<proteinExistence type="predicted"/>
<dbReference type="AlphaFoldDB" id="A0A812DRH8"/>
<feature type="compositionally biased region" description="Basic and acidic residues" evidence="1">
    <location>
        <begin position="69"/>
        <end position="80"/>
    </location>
</feature>
<evidence type="ECO:0000313" key="3">
    <source>
        <dbReference type="Proteomes" id="UP000597762"/>
    </source>
</evidence>
<accession>A0A812DRH8</accession>
<reference evidence="2" key="1">
    <citation type="submission" date="2021-01" db="EMBL/GenBank/DDBJ databases">
        <authorList>
            <person name="Li R."/>
            <person name="Bekaert M."/>
        </authorList>
    </citation>
    <scope>NUCLEOTIDE SEQUENCE</scope>
    <source>
        <strain evidence="2">Farmed</strain>
    </source>
</reference>
<feature type="region of interest" description="Disordered" evidence="1">
    <location>
        <begin position="1"/>
        <end position="85"/>
    </location>
</feature>